<dbReference type="EMBL" id="KV428040">
    <property type="protein sequence ID" value="KZT39877.1"/>
    <property type="molecule type" value="Genomic_DNA"/>
</dbReference>
<evidence type="ECO:0000313" key="4">
    <source>
        <dbReference type="EMBL" id="KZT39877.1"/>
    </source>
</evidence>
<dbReference type="PANTHER" id="PTHR10366">
    <property type="entry name" value="NAD DEPENDENT EPIMERASE/DEHYDRATASE"/>
    <property type="match status" value="1"/>
</dbReference>
<dbReference type="SUPFAM" id="SSF51735">
    <property type="entry name" value="NAD(P)-binding Rossmann-fold domains"/>
    <property type="match status" value="1"/>
</dbReference>
<name>A0A166ERZ1_9AGAM</name>
<dbReference type="PANTHER" id="PTHR10366:SF564">
    <property type="entry name" value="STEROL-4-ALPHA-CARBOXYLATE 3-DEHYDROGENASE, DECARBOXYLATING"/>
    <property type="match status" value="1"/>
</dbReference>
<proteinExistence type="inferred from homology"/>
<feature type="domain" description="NAD-dependent epimerase/dehydratase" evidence="3">
    <location>
        <begin position="4"/>
        <end position="266"/>
    </location>
</feature>
<dbReference type="CDD" id="cd05227">
    <property type="entry name" value="AR_SDR_e"/>
    <property type="match status" value="1"/>
</dbReference>
<accession>A0A166ERZ1</accession>
<evidence type="ECO:0000313" key="5">
    <source>
        <dbReference type="Proteomes" id="UP000076798"/>
    </source>
</evidence>
<evidence type="ECO:0000259" key="3">
    <source>
        <dbReference type="Pfam" id="PF01370"/>
    </source>
</evidence>
<dbReference type="InterPro" id="IPR001509">
    <property type="entry name" value="Epimerase_deHydtase"/>
</dbReference>
<dbReference type="FunFam" id="3.40.50.720:FF:000191">
    <property type="entry name" value="Methylglyoxal reductase (NADPH-dependent)"/>
    <property type="match status" value="1"/>
</dbReference>
<protein>
    <submittedName>
        <fullName evidence="4">NAD(P)-binding protein</fullName>
    </submittedName>
</protein>
<dbReference type="STRING" id="1314776.A0A166ERZ1"/>
<evidence type="ECO:0000256" key="2">
    <source>
        <dbReference type="ARBA" id="ARBA00023445"/>
    </source>
</evidence>
<comment type="similarity">
    <text evidence="2">Belongs to the NAD(P)-dependent epimerase/dehydratase family. Dihydroflavonol-4-reductase subfamily.</text>
</comment>
<evidence type="ECO:0000256" key="1">
    <source>
        <dbReference type="ARBA" id="ARBA00023002"/>
    </source>
</evidence>
<organism evidence="4 5">
    <name type="scientific">Sistotremastrum suecicum HHB10207 ss-3</name>
    <dbReference type="NCBI Taxonomy" id="1314776"/>
    <lineage>
        <taxon>Eukaryota</taxon>
        <taxon>Fungi</taxon>
        <taxon>Dikarya</taxon>
        <taxon>Basidiomycota</taxon>
        <taxon>Agaricomycotina</taxon>
        <taxon>Agaricomycetes</taxon>
        <taxon>Sistotremastrales</taxon>
        <taxon>Sistotremastraceae</taxon>
        <taxon>Sistotremastrum</taxon>
    </lineage>
</organism>
<dbReference type="InterPro" id="IPR036291">
    <property type="entry name" value="NAD(P)-bd_dom_sf"/>
</dbReference>
<dbReference type="Pfam" id="PF01370">
    <property type="entry name" value="Epimerase"/>
    <property type="match status" value="1"/>
</dbReference>
<dbReference type="GO" id="GO:0016616">
    <property type="term" value="F:oxidoreductase activity, acting on the CH-OH group of donors, NAD or NADP as acceptor"/>
    <property type="evidence" value="ECO:0007669"/>
    <property type="project" value="TreeGrafter"/>
</dbReference>
<keyword evidence="5" id="KW-1185">Reference proteome</keyword>
<dbReference type="AlphaFoldDB" id="A0A166ERZ1"/>
<dbReference type="InterPro" id="IPR050425">
    <property type="entry name" value="NAD(P)_dehydrat-like"/>
</dbReference>
<keyword evidence="1" id="KW-0560">Oxidoreductase</keyword>
<dbReference type="OrthoDB" id="2735536at2759"/>
<dbReference type="Gene3D" id="3.40.50.720">
    <property type="entry name" value="NAD(P)-binding Rossmann-like Domain"/>
    <property type="match status" value="1"/>
</dbReference>
<reference evidence="4 5" key="1">
    <citation type="journal article" date="2016" name="Mol. Biol. Evol.">
        <title>Comparative Genomics of Early-Diverging Mushroom-Forming Fungi Provides Insights into the Origins of Lignocellulose Decay Capabilities.</title>
        <authorList>
            <person name="Nagy L.G."/>
            <person name="Riley R."/>
            <person name="Tritt A."/>
            <person name="Adam C."/>
            <person name="Daum C."/>
            <person name="Floudas D."/>
            <person name="Sun H."/>
            <person name="Yadav J.S."/>
            <person name="Pangilinan J."/>
            <person name="Larsson K.H."/>
            <person name="Matsuura K."/>
            <person name="Barry K."/>
            <person name="Labutti K."/>
            <person name="Kuo R."/>
            <person name="Ohm R.A."/>
            <person name="Bhattacharya S.S."/>
            <person name="Shirouzu T."/>
            <person name="Yoshinaga Y."/>
            <person name="Martin F.M."/>
            <person name="Grigoriev I.V."/>
            <person name="Hibbett D.S."/>
        </authorList>
    </citation>
    <scope>NUCLEOTIDE SEQUENCE [LARGE SCALE GENOMIC DNA]</scope>
    <source>
        <strain evidence="4 5">HHB10207 ss-3</strain>
    </source>
</reference>
<gene>
    <name evidence="4" type="ORF">SISSUDRAFT_1019616</name>
</gene>
<dbReference type="Proteomes" id="UP000076798">
    <property type="component" value="Unassembled WGS sequence"/>
</dbReference>
<sequence length="345" mass="37804">MGKVLVTGGSGFVATHVVHKLLRNGHHVTATVRSSKKGDQMIALVPENLRANFVYVIVEDVGLPGAFDKVIQENDFDGVIHTATPFDPKIQDPQATLKPAIEGTTNILEAAHKYGPNIRKMVITSSCASVISEEKGDWPGHVYTEADWNPITWEAANDGSWAHAYYGAKTYAEKSAWKFLVEQKPNFEVVTICPPYIFGPALQHLDSLDAINTSNAVLYSYINGSLKGKEIQKNGVHLWVDVRDCADAHVVAYEKQGLGSHRFVIAAGTFTNKEVADIFREKYPDRASNVPTKLAEGLTPEGEPVGGKYSVDNSKSRKLLGLEYLPIEQSIVDLMTSLKPLESKA</sequence>